<dbReference type="InterPro" id="IPR050229">
    <property type="entry name" value="GlpE_sulfurtransferase"/>
</dbReference>
<keyword evidence="2" id="KW-1133">Transmembrane helix</keyword>
<dbReference type="InterPro" id="IPR036873">
    <property type="entry name" value="Rhodanese-like_dom_sf"/>
</dbReference>
<feature type="compositionally biased region" description="Basic residues" evidence="1">
    <location>
        <begin position="179"/>
        <end position="194"/>
    </location>
</feature>
<evidence type="ECO:0000259" key="3">
    <source>
        <dbReference type="PROSITE" id="PS50206"/>
    </source>
</evidence>
<accession>A0A1Q2SJT3</accession>
<feature type="transmembrane region" description="Helical" evidence="2">
    <location>
        <begin position="16"/>
        <end position="35"/>
    </location>
</feature>
<organism evidence="4 5">
    <name type="scientific">Candidatus Nitrosoglobus terrae</name>
    <dbReference type="NCBI Taxonomy" id="1630141"/>
    <lineage>
        <taxon>Bacteria</taxon>
        <taxon>Pseudomonadati</taxon>
        <taxon>Pseudomonadota</taxon>
        <taxon>Gammaproteobacteria</taxon>
        <taxon>Chromatiales</taxon>
        <taxon>Chromatiaceae</taxon>
        <taxon>Candidatus Nitrosoglobus</taxon>
    </lineage>
</organism>
<dbReference type="PROSITE" id="PS50206">
    <property type="entry name" value="RHODANESE_3"/>
    <property type="match status" value="1"/>
</dbReference>
<dbReference type="PANTHER" id="PTHR43031:SF18">
    <property type="entry name" value="RHODANESE-RELATED SULFURTRANSFERASES"/>
    <property type="match status" value="1"/>
</dbReference>
<keyword evidence="2" id="KW-0472">Membrane</keyword>
<dbReference type="CDD" id="cd00158">
    <property type="entry name" value="RHOD"/>
    <property type="match status" value="1"/>
</dbReference>
<reference evidence="4 5" key="1">
    <citation type="journal article" date="2017" name="ISME J.">
        <title>An acid-tolerant ammonia-oxidizing ?-proteobacterium from soil.</title>
        <authorList>
            <person name="Hayatsu M."/>
            <person name="Tago K."/>
            <person name="Uchiyama I."/>
            <person name="Toyoda A."/>
            <person name="Wang Y."/>
            <person name="Shimomura Y."/>
            <person name="Okubo T."/>
            <person name="Kurisu F."/>
            <person name="Hirono Y."/>
            <person name="Nonaka K."/>
            <person name="Akiyama H."/>
            <person name="Itoh T."/>
            <person name="Takami H."/>
        </authorList>
    </citation>
    <scope>NUCLEOTIDE SEQUENCE [LARGE SCALE GENOMIC DNA]</scope>
    <source>
        <strain evidence="4 5">TAO100</strain>
    </source>
</reference>
<dbReference type="PANTHER" id="PTHR43031">
    <property type="entry name" value="FAD-DEPENDENT OXIDOREDUCTASE"/>
    <property type="match status" value="1"/>
</dbReference>
<gene>
    <name evidence="4" type="ORF">TAO_0017</name>
</gene>
<keyword evidence="5" id="KW-1185">Reference proteome</keyword>
<dbReference type="RefSeq" id="WP_231910509.1">
    <property type="nucleotide sequence ID" value="NZ_AP014836.1"/>
</dbReference>
<dbReference type="Pfam" id="PF00581">
    <property type="entry name" value="Rhodanese"/>
    <property type="match status" value="1"/>
</dbReference>
<dbReference type="SUPFAM" id="SSF52821">
    <property type="entry name" value="Rhodanese/Cell cycle control phosphatase"/>
    <property type="match status" value="1"/>
</dbReference>
<dbReference type="InterPro" id="IPR001763">
    <property type="entry name" value="Rhodanese-like_dom"/>
</dbReference>
<dbReference type="Gene3D" id="3.40.250.10">
    <property type="entry name" value="Rhodanese-like domain"/>
    <property type="match status" value="1"/>
</dbReference>
<proteinExistence type="predicted"/>
<sequence>MNINISRIFEFLTNHWILSTLLIGVLLALAVDPLLRRLRGIRKISTIETTRLINQENAVVIDIREEKEFDKEHILDSINIPLSHFSKRLEKLDQFKDRPLVMVWGIGQGILPVTSQLSRRGHKAIYMLQGGMESWREANMPLFSKAKAKEVIKLNKAETQPSDFKEEDIKHYSETNKKIIPRKRAKGRKRDKRG</sequence>
<evidence type="ECO:0000256" key="1">
    <source>
        <dbReference type="SAM" id="MobiDB-lite"/>
    </source>
</evidence>
<evidence type="ECO:0000256" key="2">
    <source>
        <dbReference type="SAM" id="Phobius"/>
    </source>
</evidence>
<dbReference type="Proteomes" id="UP000243679">
    <property type="component" value="Chromosome"/>
</dbReference>
<evidence type="ECO:0000313" key="4">
    <source>
        <dbReference type="EMBL" id="BAW79387.1"/>
    </source>
</evidence>
<protein>
    <submittedName>
        <fullName evidence="4">Rhodanese-like protein</fullName>
    </submittedName>
</protein>
<keyword evidence="2" id="KW-0812">Transmembrane</keyword>
<name>A0A1Q2SJT3_9GAMM</name>
<dbReference type="SMART" id="SM00450">
    <property type="entry name" value="RHOD"/>
    <property type="match status" value="1"/>
</dbReference>
<feature type="compositionally biased region" description="Basic and acidic residues" evidence="1">
    <location>
        <begin position="163"/>
        <end position="177"/>
    </location>
</feature>
<feature type="domain" description="Rhodanese" evidence="3">
    <location>
        <begin position="54"/>
        <end position="144"/>
    </location>
</feature>
<dbReference type="EMBL" id="AP014836">
    <property type="protein sequence ID" value="BAW79387.1"/>
    <property type="molecule type" value="Genomic_DNA"/>
</dbReference>
<dbReference type="KEGG" id="ntt:TAO_0017"/>
<evidence type="ECO:0000313" key="5">
    <source>
        <dbReference type="Proteomes" id="UP000243679"/>
    </source>
</evidence>
<dbReference type="AlphaFoldDB" id="A0A1Q2SJT3"/>
<feature type="region of interest" description="Disordered" evidence="1">
    <location>
        <begin position="156"/>
        <end position="194"/>
    </location>
</feature>